<dbReference type="OrthoDB" id="2130169at2759"/>
<name>A0A7C8MNC2_9PEZI</name>
<gene>
    <name evidence="2" type="ORF">GQX73_g9215</name>
</gene>
<dbReference type="SUPFAM" id="SSF51735">
    <property type="entry name" value="NAD(P)-binding Rossmann-fold domains"/>
    <property type="match status" value="1"/>
</dbReference>
<dbReference type="PANTHER" id="PTHR48079">
    <property type="entry name" value="PROTEIN YEEZ"/>
    <property type="match status" value="1"/>
</dbReference>
<dbReference type="Pfam" id="PF05368">
    <property type="entry name" value="NmrA"/>
    <property type="match status" value="1"/>
</dbReference>
<keyword evidence="3" id="KW-1185">Reference proteome</keyword>
<dbReference type="InterPro" id="IPR008030">
    <property type="entry name" value="NmrA-like"/>
</dbReference>
<feature type="domain" description="NmrA-like" evidence="1">
    <location>
        <begin position="3"/>
        <end position="78"/>
    </location>
</feature>
<dbReference type="InParanoid" id="A0A7C8MNC2"/>
<accession>A0A7C8MNC2</accession>
<dbReference type="EMBL" id="WUBL01000154">
    <property type="protein sequence ID" value="KAF2964367.1"/>
    <property type="molecule type" value="Genomic_DNA"/>
</dbReference>
<proteinExistence type="predicted"/>
<organism evidence="2 3">
    <name type="scientific">Xylaria multiplex</name>
    <dbReference type="NCBI Taxonomy" id="323545"/>
    <lineage>
        <taxon>Eukaryota</taxon>
        <taxon>Fungi</taxon>
        <taxon>Dikarya</taxon>
        <taxon>Ascomycota</taxon>
        <taxon>Pezizomycotina</taxon>
        <taxon>Sordariomycetes</taxon>
        <taxon>Xylariomycetidae</taxon>
        <taxon>Xylariales</taxon>
        <taxon>Xylariaceae</taxon>
        <taxon>Xylaria</taxon>
    </lineage>
</organism>
<dbReference type="Gene3D" id="3.40.50.720">
    <property type="entry name" value="NAD(P)-binding Rossmann-like Domain"/>
    <property type="match status" value="1"/>
</dbReference>
<dbReference type="AlphaFoldDB" id="A0A7C8MNC2"/>
<dbReference type="InterPro" id="IPR051783">
    <property type="entry name" value="NAD(P)-dependent_oxidoreduct"/>
</dbReference>
<dbReference type="GO" id="GO:0004029">
    <property type="term" value="F:aldehyde dehydrogenase (NAD+) activity"/>
    <property type="evidence" value="ECO:0007669"/>
    <property type="project" value="TreeGrafter"/>
</dbReference>
<evidence type="ECO:0000313" key="2">
    <source>
        <dbReference type="EMBL" id="KAF2964367.1"/>
    </source>
</evidence>
<dbReference type="PANTHER" id="PTHR48079:SF8">
    <property type="entry name" value="NAD(P)-BINDING DOMAIN-CONTAINING PROTEIN"/>
    <property type="match status" value="1"/>
</dbReference>
<dbReference type="GO" id="GO:0005737">
    <property type="term" value="C:cytoplasm"/>
    <property type="evidence" value="ECO:0007669"/>
    <property type="project" value="TreeGrafter"/>
</dbReference>
<comment type="caution">
    <text evidence="2">The sequence shown here is derived from an EMBL/GenBank/DDBJ whole genome shotgun (WGS) entry which is preliminary data.</text>
</comment>
<evidence type="ECO:0000313" key="3">
    <source>
        <dbReference type="Proteomes" id="UP000481858"/>
    </source>
</evidence>
<dbReference type="Proteomes" id="UP000481858">
    <property type="component" value="Unassembled WGS sequence"/>
</dbReference>
<evidence type="ECO:0000259" key="1">
    <source>
        <dbReference type="Pfam" id="PF05368"/>
    </source>
</evidence>
<protein>
    <recommendedName>
        <fullName evidence="1">NmrA-like domain-containing protein</fullName>
    </recommendedName>
</protein>
<sequence>MAKIFLTGASGYIGGDLLYLLAQSHPEYTVRALNRDPAKGEAINKAFNGVQLVDGTLDDADLISQEAEDADVVLHLAANKHLSSVEAIHRGLQAKLKNNRTPFWVQVSGASGLAAAEIADKSRVPGTPSDAVYNDLEGIDSIWSLIKQHPFREVDNYILSVATNTPTIKTALILPPIIYGQGRGPVNQRSVQIPELAKATLERQRGLQVGPGLSRWGNIHIRDLSQLLLRLVENAVEGNGDSNVWGQNGLYLTSSGELSFGDISKRIAAAAFRIGLVPNKEIDELNGQQADELLPHGAVLLHQKIISEEMRFIIYGDP</sequence>
<dbReference type="InterPro" id="IPR036291">
    <property type="entry name" value="NAD(P)-bd_dom_sf"/>
</dbReference>
<reference evidence="2 3" key="1">
    <citation type="submission" date="2019-12" db="EMBL/GenBank/DDBJ databases">
        <title>Draft genome sequence of the ascomycete Xylaria multiplex DSM 110363.</title>
        <authorList>
            <person name="Buettner E."/>
            <person name="Kellner H."/>
        </authorList>
    </citation>
    <scope>NUCLEOTIDE SEQUENCE [LARGE SCALE GENOMIC DNA]</scope>
    <source>
        <strain evidence="2 3">DSM 110363</strain>
    </source>
</reference>